<keyword evidence="4" id="KW-0966">Cell projection</keyword>
<keyword evidence="4" id="KW-0282">Flagellum</keyword>
<dbReference type="GO" id="GO:0060271">
    <property type="term" value="P:cilium assembly"/>
    <property type="evidence" value="ECO:0007669"/>
    <property type="project" value="UniProtKB-UniRule"/>
</dbReference>
<accession>A0A444TXK9</accession>
<dbReference type="PANTHER" id="PTHR19960">
    <property type="entry name" value="TEKTIN"/>
    <property type="match status" value="1"/>
</dbReference>
<dbReference type="GO" id="GO:0036126">
    <property type="term" value="C:sperm flagellum"/>
    <property type="evidence" value="ECO:0007669"/>
    <property type="project" value="TreeGrafter"/>
</dbReference>
<protein>
    <recommendedName>
        <fullName evidence="4">Tektin</fullName>
    </recommendedName>
</protein>
<dbReference type="AlphaFoldDB" id="A0A444TXK9"/>
<evidence type="ECO:0000256" key="3">
    <source>
        <dbReference type="ARBA" id="ARBA00023054"/>
    </source>
</evidence>
<dbReference type="GO" id="GO:0005930">
    <property type="term" value="C:axoneme"/>
    <property type="evidence" value="ECO:0007669"/>
    <property type="project" value="UniProtKB-SubCell"/>
</dbReference>
<comment type="subcellular location">
    <subcellularLocation>
        <location evidence="4">Cytoplasm</location>
        <location evidence="4">Cytoskeleton</location>
        <location evidence="4">Cilium axoneme</location>
    </subcellularLocation>
</comment>
<keyword evidence="3 5" id="KW-0175">Coiled coil</keyword>
<evidence type="ECO:0000313" key="6">
    <source>
        <dbReference type="EMBL" id="RXM27683.1"/>
    </source>
</evidence>
<dbReference type="EMBL" id="SCEB01215792">
    <property type="protein sequence ID" value="RXM27683.1"/>
    <property type="molecule type" value="Genomic_DNA"/>
</dbReference>
<evidence type="ECO:0000256" key="4">
    <source>
        <dbReference type="RuleBase" id="RU367040"/>
    </source>
</evidence>
<evidence type="ECO:0000313" key="7">
    <source>
        <dbReference type="Proteomes" id="UP000289886"/>
    </source>
</evidence>
<dbReference type="GO" id="GO:0015630">
    <property type="term" value="C:microtubule cytoskeleton"/>
    <property type="evidence" value="ECO:0007669"/>
    <property type="project" value="UniProtKB-UniRule"/>
</dbReference>
<reference evidence="6 7" key="1">
    <citation type="submission" date="2019-01" db="EMBL/GenBank/DDBJ databases">
        <title>Draft Genome and Complete Hox-Cluster Characterization of the Sterlet Sturgeon (Acipenser ruthenus).</title>
        <authorList>
            <person name="Wei Q."/>
        </authorList>
    </citation>
    <scope>NUCLEOTIDE SEQUENCE [LARGE SCALE GENOMIC DNA]</scope>
    <source>
        <strain evidence="6">WHYD16114868_AA</strain>
        <tissue evidence="6">Blood</tissue>
    </source>
</reference>
<evidence type="ECO:0000256" key="5">
    <source>
        <dbReference type="SAM" id="Coils"/>
    </source>
</evidence>
<evidence type="ECO:0000256" key="2">
    <source>
        <dbReference type="ARBA" id="ARBA00022490"/>
    </source>
</evidence>
<keyword evidence="2" id="KW-0963">Cytoplasm</keyword>
<feature type="coiled-coil region" evidence="5">
    <location>
        <begin position="17"/>
        <end position="51"/>
    </location>
</feature>
<comment type="caution">
    <text evidence="6">The sequence shown here is derived from an EMBL/GenBank/DDBJ whole genome shotgun (WGS) entry which is preliminary data.</text>
</comment>
<keyword evidence="4" id="KW-0969">Cilium</keyword>
<comment type="similarity">
    <text evidence="1 4">Belongs to the tektin family.</text>
</comment>
<dbReference type="GO" id="GO:0005634">
    <property type="term" value="C:nucleus"/>
    <property type="evidence" value="ECO:0007669"/>
    <property type="project" value="TreeGrafter"/>
</dbReference>
<dbReference type="InterPro" id="IPR000435">
    <property type="entry name" value="Tektins"/>
</dbReference>
<dbReference type="PANTHER" id="PTHR19960:SF12">
    <property type="entry name" value="TEKTIN-4"/>
    <property type="match status" value="1"/>
</dbReference>
<dbReference type="Proteomes" id="UP000289886">
    <property type="component" value="Unassembled WGS sequence"/>
</dbReference>
<dbReference type="Pfam" id="PF03148">
    <property type="entry name" value="Tektin"/>
    <property type="match status" value="1"/>
</dbReference>
<sequence>MLNSDALVCPSRLVGEVGEITESIESLQRKFEEAKQSLSNMEDTQMMLEKEVANKAHSLFTDREKCMSHRMCYPTLIRLTKY</sequence>
<evidence type="ECO:0000256" key="1">
    <source>
        <dbReference type="ARBA" id="ARBA00007209"/>
    </source>
</evidence>
<keyword evidence="7" id="KW-1185">Reference proteome</keyword>
<organism evidence="6 7">
    <name type="scientific">Acipenser ruthenus</name>
    <name type="common">Sterlet sturgeon</name>
    <dbReference type="NCBI Taxonomy" id="7906"/>
    <lineage>
        <taxon>Eukaryota</taxon>
        <taxon>Metazoa</taxon>
        <taxon>Chordata</taxon>
        <taxon>Craniata</taxon>
        <taxon>Vertebrata</taxon>
        <taxon>Euteleostomi</taxon>
        <taxon>Actinopterygii</taxon>
        <taxon>Chondrostei</taxon>
        <taxon>Acipenseriformes</taxon>
        <taxon>Acipenseridae</taxon>
        <taxon>Acipenser</taxon>
    </lineage>
</organism>
<dbReference type="GO" id="GO:0060294">
    <property type="term" value="P:cilium movement involved in cell motility"/>
    <property type="evidence" value="ECO:0007669"/>
    <property type="project" value="UniProtKB-UniRule"/>
</dbReference>
<gene>
    <name evidence="6" type="ORF">EOD39_0649</name>
</gene>
<dbReference type="InterPro" id="IPR048256">
    <property type="entry name" value="Tektin-like"/>
</dbReference>
<proteinExistence type="inferred from homology"/>
<name>A0A444TXK9_ACIRT</name>